<dbReference type="PANTHER" id="PTHR18964:SF149">
    <property type="entry name" value="BIFUNCTIONAL UDP-N-ACETYLGLUCOSAMINE 2-EPIMERASE_N-ACETYLMANNOSAMINE KINASE"/>
    <property type="match status" value="1"/>
</dbReference>
<dbReference type="RefSeq" id="WP_189132967.1">
    <property type="nucleotide sequence ID" value="NZ_BMMS01000016.1"/>
</dbReference>
<evidence type="ECO:0000256" key="2">
    <source>
        <dbReference type="SAM" id="MobiDB-lite"/>
    </source>
</evidence>
<protein>
    <submittedName>
        <fullName evidence="3">Sugar kinase</fullName>
    </submittedName>
</protein>
<dbReference type="Gene3D" id="3.30.420.40">
    <property type="match status" value="2"/>
</dbReference>
<dbReference type="SUPFAM" id="SSF46785">
    <property type="entry name" value="Winged helix' DNA-binding domain"/>
    <property type="match status" value="1"/>
</dbReference>
<dbReference type="EMBL" id="BMMS01000016">
    <property type="protein sequence ID" value="GGO91217.1"/>
    <property type="molecule type" value="Genomic_DNA"/>
</dbReference>
<feature type="compositionally biased region" description="Low complexity" evidence="2">
    <location>
        <begin position="426"/>
        <end position="447"/>
    </location>
</feature>
<comment type="similarity">
    <text evidence="1">Belongs to the ROK (NagC/XylR) family.</text>
</comment>
<sequence>MLHRIGPVGDGRRQANTAAVLRAVLDNGPVSRSEVARLTGLSPASVTRQYAELARLGLVRELPPMTSTRVGRPQVPIDVAAAADGDGPVVAGVHLAVPGTRLVLVDLRGRVLAQEVLERERRDPPFVLGQATERLPGFLEEHLGSRRALALGVAVGGWVDPGRGVVVEHVPLGWNGVPVRELLGAAGLPVHVDSHSRALAHAEVLFGDPRARRSLVHLFVGNVVDAALATGGTVHHGPRAGAGDVAHLPLGEASVRCPCGRTGCFQAAVSEAAAANRAADLGIVPAPDFNDLLDAAASGDRRADALLRRRARLTGRAVALLLDVVNPEVLVLTDQSLILSPHYLPEVHEEVRAHSHVCDDPEEVVVPSSFGTDVLGVAAGAVVLADLYQRPLTLLDSPLNPQPSSQPNSQPDSLPAPPPAAPLDPPLDSHLGPPLSSPSQLPQGALP</sequence>
<comment type="caution">
    <text evidence="3">The sequence shown here is derived from an EMBL/GenBank/DDBJ whole genome shotgun (WGS) entry which is preliminary data.</text>
</comment>
<feature type="region of interest" description="Disordered" evidence="2">
    <location>
        <begin position="395"/>
        <end position="447"/>
    </location>
</feature>
<evidence type="ECO:0000256" key="1">
    <source>
        <dbReference type="ARBA" id="ARBA00006479"/>
    </source>
</evidence>
<keyword evidence="3" id="KW-0418">Kinase</keyword>
<proteinExistence type="inferred from homology"/>
<keyword evidence="3" id="KW-0808">Transferase</keyword>
<gene>
    <name evidence="3" type="ORF">GCM10012280_38550</name>
</gene>
<dbReference type="SUPFAM" id="SSF53067">
    <property type="entry name" value="Actin-like ATPase domain"/>
    <property type="match status" value="1"/>
</dbReference>
<evidence type="ECO:0000313" key="4">
    <source>
        <dbReference type="Proteomes" id="UP000641932"/>
    </source>
</evidence>
<reference evidence="3" key="2">
    <citation type="submission" date="2020-09" db="EMBL/GenBank/DDBJ databases">
        <authorList>
            <person name="Sun Q."/>
            <person name="Zhou Y."/>
        </authorList>
    </citation>
    <scope>NUCLEOTIDE SEQUENCE</scope>
    <source>
        <strain evidence="3">CGMCC 4.7201</strain>
    </source>
</reference>
<name>A0A918DY78_9ACTN</name>
<feature type="compositionally biased region" description="Low complexity" evidence="2">
    <location>
        <begin position="395"/>
        <end position="413"/>
    </location>
</feature>
<dbReference type="GO" id="GO:0016301">
    <property type="term" value="F:kinase activity"/>
    <property type="evidence" value="ECO:0007669"/>
    <property type="project" value="UniProtKB-KW"/>
</dbReference>
<feature type="compositionally biased region" description="Pro residues" evidence="2">
    <location>
        <begin position="414"/>
        <end position="425"/>
    </location>
</feature>
<dbReference type="AlphaFoldDB" id="A0A918DY78"/>
<dbReference type="InterPro" id="IPR000600">
    <property type="entry name" value="ROK"/>
</dbReference>
<dbReference type="PANTHER" id="PTHR18964">
    <property type="entry name" value="ROK (REPRESSOR, ORF, KINASE) FAMILY"/>
    <property type="match status" value="1"/>
</dbReference>
<dbReference type="Gene3D" id="1.10.10.10">
    <property type="entry name" value="Winged helix-like DNA-binding domain superfamily/Winged helix DNA-binding domain"/>
    <property type="match status" value="1"/>
</dbReference>
<dbReference type="Pfam" id="PF00480">
    <property type="entry name" value="ROK"/>
    <property type="match status" value="1"/>
</dbReference>
<dbReference type="InterPro" id="IPR036388">
    <property type="entry name" value="WH-like_DNA-bd_sf"/>
</dbReference>
<dbReference type="Proteomes" id="UP000641932">
    <property type="component" value="Unassembled WGS sequence"/>
</dbReference>
<dbReference type="Pfam" id="PF13412">
    <property type="entry name" value="HTH_24"/>
    <property type="match status" value="1"/>
</dbReference>
<dbReference type="InterPro" id="IPR043129">
    <property type="entry name" value="ATPase_NBD"/>
</dbReference>
<keyword evidence="4" id="KW-1185">Reference proteome</keyword>
<evidence type="ECO:0000313" key="3">
    <source>
        <dbReference type="EMBL" id="GGO91217.1"/>
    </source>
</evidence>
<organism evidence="3 4">
    <name type="scientific">Wenjunlia tyrosinilytica</name>
    <dbReference type="NCBI Taxonomy" id="1544741"/>
    <lineage>
        <taxon>Bacteria</taxon>
        <taxon>Bacillati</taxon>
        <taxon>Actinomycetota</taxon>
        <taxon>Actinomycetes</taxon>
        <taxon>Kitasatosporales</taxon>
        <taxon>Streptomycetaceae</taxon>
        <taxon>Wenjunlia</taxon>
    </lineage>
</organism>
<dbReference type="InterPro" id="IPR036390">
    <property type="entry name" value="WH_DNA-bd_sf"/>
</dbReference>
<reference evidence="3" key="1">
    <citation type="journal article" date="2014" name="Int. J. Syst. Evol. Microbiol.">
        <title>Complete genome sequence of Corynebacterium casei LMG S-19264T (=DSM 44701T), isolated from a smear-ripened cheese.</title>
        <authorList>
            <consortium name="US DOE Joint Genome Institute (JGI-PGF)"/>
            <person name="Walter F."/>
            <person name="Albersmeier A."/>
            <person name="Kalinowski J."/>
            <person name="Ruckert C."/>
        </authorList>
    </citation>
    <scope>NUCLEOTIDE SEQUENCE</scope>
    <source>
        <strain evidence="3">CGMCC 4.7201</strain>
    </source>
</reference>
<accession>A0A918DY78</accession>